<feature type="region of interest" description="Disordered" evidence="1">
    <location>
        <begin position="154"/>
        <end position="176"/>
    </location>
</feature>
<evidence type="ECO:0000313" key="3">
    <source>
        <dbReference type="EMBL" id="CAF4329099.1"/>
    </source>
</evidence>
<evidence type="ECO:0000313" key="4">
    <source>
        <dbReference type="Proteomes" id="UP000663881"/>
    </source>
</evidence>
<organism evidence="3 4">
    <name type="scientific">Adineta steineri</name>
    <dbReference type="NCBI Taxonomy" id="433720"/>
    <lineage>
        <taxon>Eukaryota</taxon>
        <taxon>Metazoa</taxon>
        <taxon>Spiralia</taxon>
        <taxon>Gnathifera</taxon>
        <taxon>Rotifera</taxon>
        <taxon>Eurotatoria</taxon>
        <taxon>Bdelloidea</taxon>
        <taxon>Adinetida</taxon>
        <taxon>Adinetidae</taxon>
        <taxon>Adineta</taxon>
    </lineage>
</organism>
<feature type="transmembrane region" description="Helical" evidence="2">
    <location>
        <begin position="230"/>
        <end position="248"/>
    </location>
</feature>
<dbReference type="AlphaFoldDB" id="A0A820JNM7"/>
<feature type="compositionally biased region" description="Polar residues" evidence="1">
    <location>
        <begin position="161"/>
        <end position="176"/>
    </location>
</feature>
<keyword evidence="2" id="KW-0812">Transmembrane</keyword>
<protein>
    <submittedName>
        <fullName evidence="3">Uncharacterized protein</fullName>
    </submittedName>
</protein>
<evidence type="ECO:0000256" key="2">
    <source>
        <dbReference type="SAM" id="Phobius"/>
    </source>
</evidence>
<reference evidence="3" key="1">
    <citation type="submission" date="2021-02" db="EMBL/GenBank/DDBJ databases">
        <authorList>
            <person name="Nowell W R."/>
        </authorList>
    </citation>
    <scope>NUCLEOTIDE SEQUENCE</scope>
</reference>
<feature type="transmembrane region" description="Helical" evidence="2">
    <location>
        <begin position="29"/>
        <end position="47"/>
    </location>
</feature>
<dbReference type="Proteomes" id="UP000663881">
    <property type="component" value="Unassembled WGS sequence"/>
</dbReference>
<feature type="non-terminal residue" evidence="3">
    <location>
        <position position="263"/>
    </location>
</feature>
<sequence>ETLFLISWTCISLITPFPVRYVYRFPQDIWRVILWAISIGFLLWEIVREMFDISYARKRYEDYVIWESERTQNRLDLMSKNKYKPNTTIQSSNAPFGKTESIIKTDNDIANIEHSTINETIAPNLSSNISLTPMRSHHSQHHPLPPTLPTVIKGKPIEPLPNQQQPIDAPLNSTDPSNTLLTNSKKKSAPNVSSTIDKTPSRFVRFFQRIKASTKTRFKSYYMYYSLNNLFDWIIFMFCLITTITHFVDVASHTVVRARIHMY</sequence>
<dbReference type="EMBL" id="CAJOAY010019306">
    <property type="protein sequence ID" value="CAF4329099.1"/>
    <property type="molecule type" value="Genomic_DNA"/>
</dbReference>
<feature type="non-terminal residue" evidence="3">
    <location>
        <position position="1"/>
    </location>
</feature>
<keyword evidence="2" id="KW-1133">Transmembrane helix</keyword>
<accession>A0A820JNM7</accession>
<comment type="caution">
    <text evidence="3">The sequence shown here is derived from an EMBL/GenBank/DDBJ whole genome shotgun (WGS) entry which is preliminary data.</text>
</comment>
<keyword evidence="2" id="KW-0472">Membrane</keyword>
<proteinExistence type="predicted"/>
<name>A0A820JNM7_9BILA</name>
<gene>
    <name evidence="3" type="ORF">OKA104_LOCUS47670</name>
</gene>
<evidence type="ECO:0000256" key="1">
    <source>
        <dbReference type="SAM" id="MobiDB-lite"/>
    </source>
</evidence>